<dbReference type="PANTHER" id="PTHR23419">
    <property type="entry name" value="DIVALENT CATION TOLERANCE CUTA-RELATED"/>
    <property type="match status" value="1"/>
</dbReference>
<dbReference type="SUPFAM" id="SSF54913">
    <property type="entry name" value="GlnB-like"/>
    <property type="match status" value="1"/>
</dbReference>
<dbReference type="InterPro" id="IPR015867">
    <property type="entry name" value="N-reg_PII/ATP_PRibTrfase_C"/>
</dbReference>
<dbReference type="GO" id="GO:0005507">
    <property type="term" value="F:copper ion binding"/>
    <property type="evidence" value="ECO:0007669"/>
    <property type="project" value="TreeGrafter"/>
</dbReference>
<dbReference type="GO" id="GO:0010038">
    <property type="term" value="P:response to metal ion"/>
    <property type="evidence" value="ECO:0007669"/>
    <property type="project" value="InterPro"/>
</dbReference>
<gene>
    <name evidence="2" type="primary">cutA</name>
    <name evidence="2" type="ORF">TTHT_0046</name>
</gene>
<evidence type="ECO:0000313" key="2">
    <source>
        <dbReference type="EMBL" id="BBB31699.1"/>
    </source>
</evidence>
<dbReference type="Proteomes" id="UP000595564">
    <property type="component" value="Chromosome"/>
</dbReference>
<reference evidence="2 3" key="1">
    <citation type="journal article" date="2012" name="Extremophiles">
        <title>Thermotomaculum hydrothermale gen. nov., sp. nov., a novel heterotrophic thermophile within the phylum Acidobacteria from a deep-sea hydrothermal vent chimney in the Southern Okinawa Trough.</title>
        <authorList>
            <person name="Izumi H."/>
            <person name="Nunoura T."/>
            <person name="Miyazaki M."/>
            <person name="Mino S."/>
            <person name="Toki T."/>
            <person name="Takai K."/>
            <person name="Sako Y."/>
            <person name="Sawabe T."/>
            <person name="Nakagawa S."/>
        </authorList>
    </citation>
    <scope>NUCLEOTIDE SEQUENCE [LARGE SCALE GENOMIC DNA]</scope>
    <source>
        <strain evidence="2 3">AC55</strain>
    </source>
</reference>
<dbReference type="KEGG" id="thyd:TTHT_0046"/>
<accession>A0A7R6PDE6</accession>
<name>A0A7R6PDE6_9BACT</name>
<evidence type="ECO:0000313" key="3">
    <source>
        <dbReference type="Proteomes" id="UP000595564"/>
    </source>
</evidence>
<dbReference type="EMBL" id="AP017470">
    <property type="protein sequence ID" value="BBB31699.1"/>
    <property type="molecule type" value="Genomic_DNA"/>
</dbReference>
<comment type="similarity">
    <text evidence="1">Belongs to the CutA family.</text>
</comment>
<dbReference type="Pfam" id="PF03091">
    <property type="entry name" value="CutA1"/>
    <property type="match status" value="1"/>
</dbReference>
<dbReference type="PANTHER" id="PTHR23419:SF8">
    <property type="entry name" value="FI09726P"/>
    <property type="match status" value="1"/>
</dbReference>
<protein>
    <submittedName>
        <fullName evidence="2">Periplasmic divalent cation tolerance protein</fullName>
    </submittedName>
</protein>
<evidence type="ECO:0000256" key="1">
    <source>
        <dbReference type="ARBA" id="ARBA00010169"/>
    </source>
</evidence>
<keyword evidence="3" id="KW-1185">Reference proteome</keyword>
<proteinExistence type="inferred from homology"/>
<dbReference type="InterPro" id="IPR004323">
    <property type="entry name" value="Ion_tolerance_CutA"/>
</dbReference>
<dbReference type="Gene3D" id="3.30.70.120">
    <property type="match status" value="1"/>
</dbReference>
<sequence length="100" mass="11497">MVMTTVGSEEQAVVIADALVNKKVAACVNIIPSIRSIYRFKGKVWDDEEYLLIIKSTENNYSEIEKTITELHNYEIPEILSFPMEKGSRNFLNWIEESVL</sequence>
<organism evidence="2 3">
    <name type="scientific">Thermotomaculum hydrothermale</name>
    <dbReference type="NCBI Taxonomy" id="981385"/>
    <lineage>
        <taxon>Bacteria</taxon>
        <taxon>Pseudomonadati</taxon>
        <taxon>Acidobacteriota</taxon>
        <taxon>Holophagae</taxon>
        <taxon>Thermotomaculales</taxon>
        <taxon>Thermotomaculaceae</taxon>
        <taxon>Thermotomaculum</taxon>
    </lineage>
</organism>
<dbReference type="InterPro" id="IPR011322">
    <property type="entry name" value="N-reg_PII-like_a/b"/>
</dbReference>
<dbReference type="AlphaFoldDB" id="A0A7R6PDE6"/>